<keyword evidence="2" id="KW-1185">Reference proteome</keyword>
<protein>
    <submittedName>
        <fullName evidence="1">Uncharacterized protein</fullName>
    </submittedName>
</protein>
<gene>
    <name evidence="1" type="ORF">CC86DRAFT_26544</name>
</gene>
<evidence type="ECO:0000313" key="2">
    <source>
        <dbReference type="Proteomes" id="UP000799424"/>
    </source>
</evidence>
<name>A0A6A6ZYU9_9PLEO</name>
<reference evidence="1" key="1">
    <citation type="journal article" date="2020" name="Stud. Mycol.">
        <title>101 Dothideomycetes genomes: a test case for predicting lifestyles and emergence of pathogens.</title>
        <authorList>
            <person name="Haridas S."/>
            <person name="Albert R."/>
            <person name="Binder M."/>
            <person name="Bloem J."/>
            <person name="Labutti K."/>
            <person name="Salamov A."/>
            <person name="Andreopoulos B."/>
            <person name="Baker S."/>
            <person name="Barry K."/>
            <person name="Bills G."/>
            <person name="Bluhm B."/>
            <person name="Cannon C."/>
            <person name="Castanera R."/>
            <person name="Culley D."/>
            <person name="Daum C."/>
            <person name="Ezra D."/>
            <person name="Gonzalez J."/>
            <person name="Henrissat B."/>
            <person name="Kuo A."/>
            <person name="Liang C."/>
            <person name="Lipzen A."/>
            <person name="Lutzoni F."/>
            <person name="Magnuson J."/>
            <person name="Mondo S."/>
            <person name="Nolan M."/>
            <person name="Ohm R."/>
            <person name="Pangilinan J."/>
            <person name="Park H.-J."/>
            <person name="Ramirez L."/>
            <person name="Alfaro M."/>
            <person name="Sun H."/>
            <person name="Tritt A."/>
            <person name="Yoshinaga Y."/>
            <person name="Zwiers L.-H."/>
            <person name="Turgeon B."/>
            <person name="Goodwin S."/>
            <person name="Spatafora J."/>
            <person name="Crous P."/>
            <person name="Grigoriev I."/>
        </authorList>
    </citation>
    <scope>NUCLEOTIDE SEQUENCE</scope>
    <source>
        <strain evidence="1">CBS 113818</strain>
    </source>
</reference>
<proteinExistence type="predicted"/>
<evidence type="ECO:0000313" key="1">
    <source>
        <dbReference type="EMBL" id="KAF2826242.1"/>
    </source>
</evidence>
<organism evidence="1 2">
    <name type="scientific">Ophiobolus disseminans</name>
    <dbReference type="NCBI Taxonomy" id="1469910"/>
    <lineage>
        <taxon>Eukaryota</taxon>
        <taxon>Fungi</taxon>
        <taxon>Dikarya</taxon>
        <taxon>Ascomycota</taxon>
        <taxon>Pezizomycotina</taxon>
        <taxon>Dothideomycetes</taxon>
        <taxon>Pleosporomycetidae</taxon>
        <taxon>Pleosporales</taxon>
        <taxon>Pleosporineae</taxon>
        <taxon>Phaeosphaeriaceae</taxon>
        <taxon>Ophiobolus</taxon>
    </lineage>
</organism>
<dbReference type="Proteomes" id="UP000799424">
    <property type="component" value="Unassembled WGS sequence"/>
</dbReference>
<sequence length="136" mass="14732">MSVVLMVLVVGVENEDRCSATASPGVFTAPRRQLGQSRDNNKLTSNFHSTQSITDTYQATHFSAEETSNPPVKFSLMPWPRGYSSQRHLACRMPLGFFRNGSEKHAMTCRGERAGGGCLLCGLLSGVVHGFGCVHG</sequence>
<accession>A0A6A6ZYU9</accession>
<dbReference type="EMBL" id="MU006226">
    <property type="protein sequence ID" value="KAF2826242.1"/>
    <property type="molecule type" value="Genomic_DNA"/>
</dbReference>
<dbReference type="AlphaFoldDB" id="A0A6A6ZYU9"/>